<protein>
    <submittedName>
        <fullName evidence="2">Beta-N-acetylhexosaminidase</fullName>
    </submittedName>
</protein>
<organism evidence="1 2">
    <name type="scientific">Panagrolaimus sp. PS1159</name>
    <dbReference type="NCBI Taxonomy" id="55785"/>
    <lineage>
        <taxon>Eukaryota</taxon>
        <taxon>Metazoa</taxon>
        <taxon>Ecdysozoa</taxon>
        <taxon>Nematoda</taxon>
        <taxon>Chromadorea</taxon>
        <taxon>Rhabditida</taxon>
        <taxon>Tylenchina</taxon>
        <taxon>Panagrolaimomorpha</taxon>
        <taxon>Panagrolaimoidea</taxon>
        <taxon>Panagrolaimidae</taxon>
        <taxon>Panagrolaimus</taxon>
    </lineage>
</organism>
<evidence type="ECO:0000313" key="1">
    <source>
        <dbReference type="Proteomes" id="UP000887580"/>
    </source>
</evidence>
<proteinExistence type="predicted"/>
<name>A0AC35FJI5_9BILA</name>
<reference evidence="2" key="1">
    <citation type="submission" date="2022-11" db="UniProtKB">
        <authorList>
            <consortium name="WormBaseParasite"/>
        </authorList>
    </citation>
    <scope>IDENTIFICATION</scope>
</reference>
<sequence length="517" mass="59288">MTQGGVWPLPQNLAYNGNQTFAIDPSTFQFNSWKPGCEIIDKALERYKKLSFPGYRNNSLNQQTFAKNIASVYITIKQGCTNDYPQSDMDESYTIQANSAIGIIVANQVWGGIRALETFSHLIFKDANGQWWLRSATISDSPRFPHRGIMLDSSRHFLSVNIIKRQIDLMAQNKMNVLHWHLTDSESFPYTSIIYPDLSAKGAYTPKHVYTIDRIKDIIEFSRFRGIRVIPEFDTPGHTGAWHAFKGLLSLCYDKNGQNTILSNIIDPTKSANWEFLTNFFGEALDLFKDNYFHFGGDEVSSDMLYCWERNSDVINWMKTNGMGTDTNKLLNYYFQNLVKLVQNHKNSTKMIFWQEVLDMNVAPKGSIAHVWEGGTYAQIMAEMDTVTKNGHQAILSSYWGYIDNDNRRLRGLYYECEPTGFNGTQAQKDLVLGGEAMMWGEFVDGTNLTPRLWPRASAVAERLWSNPLQTISADAAWPRLHEFRCRMMARGYEVEPPNNPDYCPDFWDPIFPDLQT</sequence>
<dbReference type="WBParaSite" id="PS1159_v2.g17500.t2">
    <property type="protein sequence ID" value="PS1159_v2.g17500.t2"/>
    <property type="gene ID" value="PS1159_v2.g17500"/>
</dbReference>
<evidence type="ECO:0000313" key="2">
    <source>
        <dbReference type="WBParaSite" id="PS1159_v2.g17500.t2"/>
    </source>
</evidence>
<dbReference type="Proteomes" id="UP000887580">
    <property type="component" value="Unplaced"/>
</dbReference>
<accession>A0AC35FJI5</accession>